<dbReference type="InterPro" id="IPR036770">
    <property type="entry name" value="Ankyrin_rpt-contain_sf"/>
</dbReference>
<accession>A0A1R4HJQ1</accession>
<dbReference type="Proteomes" id="UP000195667">
    <property type="component" value="Unassembled WGS sequence"/>
</dbReference>
<proteinExistence type="predicted"/>
<dbReference type="AlphaFoldDB" id="A0A1R4HJQ1"/>
<dbReference type="Gene3D" id="1.25.40.20">
    <property type="entry name" value="Ankyrin repeat-containing domain"/>
    <property type="match status" value="1"/>
</dbReference>
<dbReference type="PANTHER" id="PTHR24166">
    <property type="entry name" value="ROLLING PEBBLES, ISOFORM B"/>
    <property type="match status" value="1"/>
</dbReference>
<keyword evidence="1" id="KW-0677">Repeat</keyword>
<evidence type="ECO:0000256" key="1">
    <source>
        <dbReference type="ARBA" id="ARBA00022737"/>
    </source>
</evidence>
<dbReference type="InterPro" id="IPR002110">
    <property type="entry name" value="Ankyrin_rpt"/>
</dbReference>
<evidence type="ECO:0000313" key="3">
    <source>
        <dbReference type="EMBL" id="SJM96261.1"/>
    </source>
</evidence>
<keyword evidence="4" id="KW-1185">Reference proteome</keyword>
<dbReference type="PANTHER" id="PTHR24166:SF48">
    <property type="entry name" value="PROTEIN VAPYRIN"/>
    <property type="match status" value="1"/>
</dbReference>
<evidence type="ECO:0000256" key="2">
    <source>
        <dbReference type="ARBA" id="ARBA00023043"/>
    </source>
</evidence>
<dbReference type="Pfam" id="PF12796">
    <property type="entry name" value="Ank_2"/>
    <property type="match status" value="1"/>
</dbReference>
<evidence type="ECO:0000313" key="4">
    <source>
        <dbReference type="Proteomes" id="UP000195667"/>
    </source>
</evidence>
<protein>
    <recommendedName>
        <fullName evidence="5">Ankyrin</fullName>
    </recommendedName>
</protein>
<evidence type="ECO:0008006" key="5">
    <source>
        <dbReference type="Google" id="ProtNLM"/>
    </source>
</evidence>
<keyword evidence="2" id="KW-0040">ANK repeat</keyword>
<organism evidence="3 4">
    <name type="scientific">Crenothrix polyspora</name>
    <dbReference type="NCBI Taxonomy" id="360316"/>
    <lineage>
        <taxon>Bacteria</taxon>
        <taxon>Pseudomonadati</taxon>
        <taxon>Pseudomonadota</taxon>
        <taxon>Gammaproteobacteria</taxon>
        <taxon>Methylococcales</taxon>
        <taxon>Crenotrichaceae</taxon>
        <taxon>Crenothrix</taxon>
    </lineage>
</organism>
<dbReference type="RefSeq" id="WP_087145136.1">
    <property type="nucleotide sequence ID" value="NZ_FUKI01000166.1"/>
</dbReference>
<gene>
    <name evidence="3" type="ORF">CRENPOLYSF1_860041</name>
</gene>
<dbReference type="EMBL" id="FUKI01000166">
    <property type="protein sequence ID" value="SJM96261.1"/>
    <property type="molecule type" value="Genomic_DNA"/>
</dbReference>
<dbReference type="SUPFAM" id="SSF48403">
    <property type="entry name" value="Ankyrin repeat"/>
    <property type="match status" value="1"/>
</dbReference>
<name>A0A1R4HJQ1_9GAMM</name>
<dbReference type="OrthoDB" id="9812708at2"/>
<sequence length="354" mass="38827">MPLYGKCTNVGLCNKASTNEILIIEDNKKFECHDCHLKLNICAPKEFNALQKILPASLVTLMLGIGGIWTMNSEKSSPKYVHNTTVLHSEMHSTEKTTTYAQATQEKPLIKSTTVTQLKPALMLSATAAKKPVITKTQLDSSPTPTKNSVYHTHKTDHKQLSVGEKSANTLQKNNKPSNEKPVILTAAKNIDLTIQHALKQKAVTKPILVQTASPNKILPNPKAHHLYQHHPDNLQKQLALAKQNYLQPNKRKLSRINDTKISGPLQPIIDAQEAAARDRAASHLNLSRLGIELSGDALVEAAEKGNLRTVRLLIASGVPANIKNSHGQTALMASTKNGHKHIIKLLLKSKHLS</sequence>
<dbReference type="InterPro" id="IPR050889">
    <property type="entry name" value="Dendritic_Spine_Reg/Scaffold"/>
</dbReference>
<reference evidence="4" key="1">
    <citation type="submission" date="2017-02" db="EMBL/GenBank/DDBJ databases">
        <authorList>
            <person name="Daims H."/>
        </authorList>
    </citation>
    <scope>NUCLEOTIDE SEQUENCE [LARGE SCALE GENOMIC DNA]</scope>
</reference>